<dbReference type="Proteomes" id="UP001501444">
    <property type="component" value="Unassembled WGS sequence"/>
</dbReference>
<keyword evidence="2" id="KW-1185">Reference proteome</keyword>
<organism evidence="1 2">
    <name type="scientific">Dactylosporangium salmoneum</name>
    <dbReference type="NCBI Taxonomy" id="53361"/>
    <lineage>
        <taxon>Bacteria</taxon>
        <taxon>Bacillati</taxon>
        <taxon>Actinomycetota</taxon>
        <taxon>Actinomycetes</taxon>
        <taxon>Micromonosporales</taxon>
        <taxon>Micromonosporaceae</taxon>
        <taxon>Dactylosporangium</taxon>
    </lineage>
</organism>
<evidence type="ECO:0000313" key="2">
    <source>
        <dbReference type="Proteomes" id="UP001501444"/>
    </source>
</evidence>
<protein>
    <submittedName>
        <fullName evidence="1">Uncharacterized protein</fullName>
    </submittedName>
</protein>
<reference evidence="2" key="1">
    <citation type="journal article" date="2019" name="Int. J. Syst. Evol. Microbiol.">
        <title>The Global Catalogue of Microorganisms (GCM) 10K type strain sequencing project: providing services to taxonomists for standard genome sequencing and annotation.</title>
        <authorList>
            <consortium name="The Broad Institute Genomics Platform"/>
            <consortium name="The Broad Institute Genome Sequencing Center for Infectious Disease"/>
            <person name="Wu L."/>
            <person name="Ma J."/>
        </authorList>
    </citation>
    <scope>NUCLEOTIDE SEQUENCE [LARGE SCALE GENOMIC DNA]</scope>
    <source>
        <strain evidence="2">JCM 3272</strain>
    </source>
</reference>
<gene>
    <name evidence="1" type="ORF">GCM10010170_021700</name>
</gene>
<dbReference type="RefSeq" id="WP_344612172.1">
    <property type="nucleotide sequence ID" value="NZ_BAAARV010000019.1"/>
</dbReference>
<name>A0ABN3FX07_9ACTN</name>
<evidence type="ECO:0000313" key="1">
    <source>
        <dbReference type="EMBL" id="GAA2339515.1"/>
    </source>
</evidence>
<dbReference type="EMBL" id="BAAARV010000019">
    <property type="protein sequence ID" value="GAA2339515.1"/>
    <property type="molecule type" value="Genomic_DNA"/>
</dbReference>
<accession>A0ABN3FX07</accession>
<proteinExistence type="predicted"/>
<sequence length="230" mass="24087">MDLSQYPDVVVAGGLGPALQGRARGLSLDIGRVVVPDGPTAFCNAWLPVDRGWVSCSLGVGRRAFVVTAACASHAWATGATGDLTDVVTAVAAWRGGVTLRDLVTRFGFLEAEPLAQAYEDGNPAQAAWASTLDLATWGPVTPPMRLLEAVHADEVLGRLRPSTSSHRRAVTCWLDAYDPSAGKVRIAQEGAAFEVCASWDDERVHSAATLAEAVALGSALAAASPRLRI</sequence>
<comment type="caution">
    <text evidence="1">The sequence shown here is derived from an EMBL/GenBank/DDBJ whole genome shotgun (WGS) entry which is preliminary data.</text>
</comment>